<feature type="compositionally biased region" description="Basic residues" evidence="3">
    <location>
        <begin position="272"/>
        <end position="281"/>
    </location>
</feature>
<evidence type="ECO:0000256" key="3">
    <source>
        <dbReference type="SAM" id="MobiDB-lite"/>
    </source>
</evidence>
<organism evidence="5">
    <name type="scientific">Caenorhabditis brenneri</name>
    <name type="common">Nematode worm</name>
    <dbReference type="NCBI Taxonomy" id="135651"/>
    <lineage>
        <taxon>Eukaryota</taxon>
        <taxon>Metazoa</taxon>
        <taxon>Ecdysozoa</taxon>
        <taxon>Nematoda</taxon>
        <taxon>Chromadorea</taxon>
        <taxon>Rhabditida</taxon>
        <taxon>Rhabditina</taxon>
        <taxon>Rhabditomorpha</taxon>
        <taxon>Rhabditoidea</taxon>
        <taxon>Rhabditidae</taxon>
        <taxon>Peloderinae</taxon>
        <taxon>Caenorhabditis</taxon>
    </lineage>
</organism>
<dbReference type="HOGENOM" id="CLU_316240_0_0_1"/>
<dbReference type="InParanoid" id="G0MYL8"/>
<name>G0MYL8_CAEBE</name>
<dbReference type="eggNOG" id="KOG0796">
    <property type="taxonomic scope" value="Eukaryota"/>
</dbReference>
<dbReference type="Pfam" id="PF03194">
    <property type="entry name" value="LUC7"/>
    <property type="match status" value="1"/>
</dbReference>
<dbReference type="GO" id="GO:0003729">
    <property type="term" value="F:mRNA binding"/>
    <property type="evidence" value="ECO:0007669"/>
    <property type="project" value="InterPro"/>
</dbReference>
<dbReference type="EMBL" id="GL379821">
    <property type="protein sequence ID" value="EGT47823.1"/>
    <property type="molecule type" value="Genomic_DNA"/>
</dbReference>
<gene>
    <name evidence="4" type="ORF">CAEBREN_03256</name>
</gene>
<evidence type="ECO:0000256" key="1">
    <source>
        <dbReference type="ARBA" id="ARBA00005655"/>
    </source>
</evidence>
<comment type="similarity">
    <text evidence="1">Belongs to the Luc7 family.</text>
</comment>
<evidence type="ECO:0000313" key="4">
    <source>
        <dbReference type="EMBL" id="EGT47823.1"/>
    </source>
</evidence>
<accession>G0MYL8</accession>
<feature type="region of interest" description="Disordered" evidence="3">
    <location>
        <begin position="261"/>
        <end position="367"/>
    </location>
</feature>
<keyword evidence="2" id="KW-0175">Coiled coil</keyword>
<feature type="coiled-coil region" evidence="2">
    <location>
        <begin position="726"/>
        <end position="753"/>
    </location>
</feature>
<keyword evidence="5" id="KW-1185">Reference proteome</keyword>
<dbReference type="GO" id="GO:0005685">
    <property type="term" value="C:U1 snRNP"/>
    <property type="evidence" value="ECO:0007669"/>
    <property type="project" value="InterPro"/>
</dbReference>
<sequence length="923" mass="108528">MTDYMAQMLNELMGSQRDANPGEKRELRYDDPNVCTDFLVGFCTHEIFRNTKNDLGFCKYTIHDENLKNSYQDSDRKGRMGFENRFLERIRRIHEDVRRKIQKHEDRLAVTQGESKNAEETFGSKIQEIEQRREHLTQRMETLMEEAALEGEKGNVGAAQAAMEKADRAKIEIEELTLENDKLNNEKEHAVNLEENVTAGNRQMQVCQICGCFMLQNDAPQRVDDHLTGKLHIAYQLIADTIKTKEAELEEITQKRMEERFARRQERQDGRHHNRSRSRSHDRKERNDRREGRTDKSDKSEHRREHRDHRDNRGNRDNRDNRAHRHRSERGNREDRDRSDRAERSERSDRGDRSDRERHRMDRDRDRRNDVTRFHEKIEHRTSGIYDDATAAVAKWIIEEASENEEKKDLSVFSPNGTSRNLRTALVQCNFTDVSRLIDDFRSKIRQGLSDNKPYTEMVVTENYSIHEVIDKISETKPNSLCMLIIRQFESLHSRFLDNLISLLYSDVKCNKTLPRVRLMVCVSTSPTYFRQNCEIETMNMLELKQFEFTKLDDIFSEIMSTGVHRYFQPPKPAPKKIEEDDPEALRSYDCSPALFSGQFMTYLKDRFFGCDYSICALTRAVEFALLQKYIEDPFWREDDDHSEELKKYDETLELFLEVFGEEIDYGFLKMHIRIQSDPNLWQEMRNETPFKEKKQFYLESKSKKNIIELCDRIMEAVINLDAHFYERLVELKKKLEKANTESEEKVEEAIKQTTSRMSLFDLQKKQRNAITLKQNNPILTAKSAIFEHVMTLFETVLKPYPAGWRNVIGASSWSDDTVKKTLDSTDEYNIEQCLLNVENNSTMPLAVAWRSLLCHRNFKTVSIKDWAQLFLDNTNLSREQAKQAFFAAAGQLEHIGLIRGSADRKSTNVNVLYHPISFIPSI</sequence>
<feature type="coiled-coil region" evidence="2">
    <location>
        <begin position="87"/>
        <end position="196"/>
    </location>
</feature>
<dbReference type="PANTHER" id="PTHR12375">
    <property type="entry name" value="RNA-BINDING PROTEIN LUC7-RELATED"/>
    <property type="match status" value="1"/>
</dbReference>
<reference evidence="5" key="1">
    <citation type="submission" date="2011-07" db="EMBL/GenBank/DDBJ databases">
        <authorList>
            <consortium name="Caenorhabditis brenneri Sequencing and Analysis Consortium"/>
            <person name="Wilson R.K."/>
        </authorList>
    </citation>
    <scope>NUCLEOTIDE SEQUENCE [LARGE SCALE GENOMIC DNA]</scope>
    <source>
        <strain evidence="5">PB2801</strain>
    </source>
</reference>
<evidence type="ECO:0000313" key="5">
    <source>
        <dbReference type="Proteomes" id="UP000008068"/>
    </source>
</evidence>
<protein>
    <submittedName>
        <fullName evidence="4">Uncharacterized protein</fullName>
    </submittedName>
</protein>
<dbReference type="OrthoDB" id="5793274at2759"/>
<feature type="compositionally biased region" description="Basic and acidic residues" evidence="3">
    <location>
        <begin position="329"/>
        <end position="367"/>
    </location>
</feature>
<dbReference type="InterPro" id="IPR004882">
    <property type="entry name" value="Luc7-rel"/>
</dbReference>
<dbReference type="Proteomes" id="UP000008068">
    <property type="component" value="Unassembled WGS sequence"/>
</dbReference>
<feature type="compositionally biased region" description="Basic and acidic residues" evidence="3">
    <location>
        <begin position="261"/>
        <end position="271"/>
    </location>
</feature>
<feature type="compositionally biased region" description="Basic and acidic residues" evidence="3">
    <location>
        <begin position="282"/>
        <end position="321"/>
    </location>
</feature>
<dbReference type="STRING" id="135651.G0MYL8"/>
<evidence type="ECO:0000256" key="2">
    <source>
        <dbReference type="SAM" id="Coils"/>
    </source>
</evidence>
<dbReference type="FunCoup" id="G0MYL8">
    <property type="interactions" value="301"/>
</dbReference>
<proteinExistence type="inferred from homology"/>
<dbReference type="GO" id="GO:0006376">
    <property type="term" value="P:mRNA splice site recognition"/>
    <property type="evidence" value="ECO:0007669"/>
    <property type="project" value="InterPro"/>
</dbReference>
<dbReference type="AlphaFoldDB" id="G0MYL8"/>